<feature type="compositionally biased region" description="Pro residues" evidence="4">
    <location>
        <begin position="76"/>
        <end position="88"/>
    </location>
</feature>
<evidence type="ECO:0000256" key="1">
    <source>
        <dbReference type="ARBA" id="ARBA00023125"/>
    </source>
</evidence>
<dbReference type="STRING" id="1408163.A0A0F4YXJ6"/>
<dbReference type="EMBL" id="LASV01000136">
    <property type="protein sequence ID" value="KKA22571.1"/>
    <property type="molecule type" value="Genomic_DNA"/>
</dbReference>
<keyword evidence="2 6" id="KW-0371">Homeobox</keyword>
<dbReference type="GO" id="GO:0006355">
    <property type="term" value="P:regulation of DNA-templated transcription"/>
    <property type="evidence" value="ECO:0007669"/>
    <property type="project" value="InterPro"/>
</dbReference>
<dbReference type="InterPro" id="IPR008422">
    <property type="entry name" value="KN_HD"/>
</dbReference>
<dbReference type="OrthoDB" id="10056939at2759"/>
<dbReference type="SUPFAM" id="SSF46689">
    <property type="entry name" value="Homeodomain-like"/>
    <property type="match status" value="1"/>
</dbReference>
<reference evidence="6 7" key="1">
    <citation type="submission" date="2015-04" db="EMBL/GenBank/DDBJ databases">
        <authorList>
            <person name="Heijne W.H."/>
            <person name="Fedorova N.D."/>
            <person name="Nierman W.C."/>
            <person name="Vollebregt A.W."/>
            <person name="Zhao Z."/>
            <person name="Wu L."/>
            <person name="Kumar M."/>
            <person name="Stam H."/>
            <person name="van den Berg M.A."/>
            <person name="Pel H.J."/>
        </authorList>
    </citation>
    <scope>NUCLEOTIDE SEQUENCE [LARGE SCALE GENOMIC DNA]</scope>
    <source>
        <strain evidence="6 7">CBS 393.64</strain>
    </source>
</reference>
<keyword evidence="3" id="KW-0539">Nucleus</keyword>
<evidence type="ECO:0000313" key="7">
    <source>
        <dbReference type="Proteomes" id="UP000053958"/>
    </source>
</evidence>
<dbReference type="InterPro" id="IPR050224">
    <property type="entry name" value="TALE_homeobox"/>
</dbReference>
<accession>A0A0F4YXJ6</accession>
<evidence type="ECO:0000256" key="2">
    <source>
        <dbReference type="ARBA" id="ARBA00023155"/>
    </source>
</evidence>
<organism evidence="6 7">
    <name type="scientific">Rasamsonia emersonii (strain ATCC 16479 / CBS 393.64 / IMI 116815)</name>
    <dbReference type="NCBI Taxonomy" id="1408163"/>
    <lineage>
        <taxon>Eukaryota</taxon>
        <taxon>Fungi</taxon>
        <taxon>Dikarya</taxon>
        <taxon>Ascomycota</taxon>
        <taxon>Pezizomycotina</taxon>
        <taxon>Eurotiomycetes</taxon>
        <taxon>Eurotiomycetidae</taxon>
        <taxon>Eurotiales</taxon>
        <taxon>Trichocomaceae</taxon>
        <taxon>Rasamsonia</taxon>
    </lineage>
</organism>
<dbReference type="Gene3D" id="1.10.10.60">
    <property type="entry name" value="Homeodomain-like"/>
    <property type="match status" value="1"/>
</dbReference>
<feature type="compositionally biased region" description="Low complexity" evidence="4">
    <location>
        <begin position="117"/>
        <end position="130"/>
    </location>
</feature>
<dbReference type="InterPro" id="IPR009057">
    <property type="entry name" value="Homeodomain-like_sf"/>
</dbReference>
<evidence type="ECO:0000256" key="3">
    <source>
        <dbReference type="ARBA" id="ARBA00023242"/>
    </source>
</evidence>
<dbReference type="RefSeq" id="XP_013329183.1">
    <property type="nucleotide sequence ID" value="XM_013473729.1"/>
</dbReference>
<dbReference type="GeneID" id="25315768"/>
<keyword evidence="7" id="KW-1185">Reference proteome</keyword>
<dbReference type="Proteomes" id="UP000053958">
    <property type="component" value="Unassembled WGS sequence"/>
</dbReference>
<feature type="domain" description="KN homeodomain" evidence="5">
    <location>
        <begin position="277"/>
        <end position="306"/>
    </location>
</feature>
<dbReference type="CDD" id="cd00086">
    <property type="entry name" value="homeodomain"/>
    <property type="match status" value="1"/>
</dbReference>
<feature type="region of interest" description="Disordered" evidence="4">
    <location>
        <begin position="48"/>
        <end position="163"/>
    </location>
</feature>
<evidence type="ECO:0000256" key="4">
    <source>
        <dbReference type="SAM" id="MobiDB-lite"/>
    </source>
</evidence>
<name>A0A0F4YXJ6_RASE3</name>
<dbReference type="Pfam" id="PF05920">
    <property type="entry name" value="Homeobox_KN"/>
    <property type="match status" value="1"/>
</dbReference>
<gene>
    <name evidence="6" type="ORF">T310_3419</name>
</gene>
<evidence type="ECO:0000259" key="5">
    <source>
        <dbReference type="Pfam" id="PF05920"/>
    </source>
</evidence>
<feature type="region of interest" description="Disordered" evidence="4">
    <location>
        <begin position="1"/>
        <end position="24"/>
    </location>
</feature>
<keyword evidence="1 6" id="KW-0238">DNA-binding</keyword>
<dbReference type="GO" id="GO:0003677">
    <property type="term" value="F:DNA binding"/>
    <property type="evidence" value="ECO:0007669"/>
    <property type="project" value="UniProtKB-KW"/>
</dbReference>
<dbReference type="PANTHER" id="PTHR11850">
    <property type="entry name" value="HOMEOBOX PROTEIN TRANSCRIPTION FACTORS"/>
    <property type="match status" value="1"/>
</dbReference>
<comment type="caution">
    <text evidence="6">The sequence shown here is derived from an EMBL/GenBank/DDBJ whole genome shotgun (WGS) entry which is preliminary data.</text>
</comment>
<evidence type="ECO:0000313" key="6">
    <source>
        <dbReference type="EMBL" id="KKA22571.1"/>
    </source>
</evidence>
<protein>
    <submittedName>
        <fullName evidence="6">Homeobox transcription factor</fullName>
    </submittedName>
</protein>
<sequence>MSQQGEEGEHNKGNMAVSYASGIPATRTQTLPSFRELLPPHLHEEIDSASYYSQCRQYQQPERPPPPDSLLKPRSVPGPPFSSPPKPALGPGVQELPLPSPSVEDSLKRGHESLQIPPSSGSSTPVPVGGARSPFNTRGPSPILPPIRDLQSLPERNLNRPRSAYDDMATVRPRGLTQEFGGAGRDAFGPRSLEGDRFTSQPYAGSSGTPVPYNQPPYDHARYVHYPASYTSETEYSSMMHSPPTSNFGVLGDPIDSRGKRRRGNLPKPVTDILRQWFHEHLDHPYPSEEDKQMFMSRTGLSISQVGSRNLFADWSGY</sequence>
<dbReference type="InterPro" id="IPR001356">
    <property type="entry name" value="HD"/>
</dbReference>
<proteinExistence type="predicted"/>
<dbReference type="AlphaFoldDB" id="A0A0F4YXJ6"/>